<dbReference type="PANTHER" id="PTHR43316">
    <property type="entry name" value="HYDROLASE, HALOACID DELAHOGENASE-RELATED"/>
    <property type="match status" value="1"/>
</dbReference>
<dbReference type="InterPro" id="IPR051540">
    <property type="entry name" value="S-2-haloacid_dehalogenase"/>
</dbReference>
<evidence type="ECO:0000313" key="3">
    <source>
        <dbReference type="Proteomes" id="UP001345013"/>
    </source>
</evidence>
<organism evidence="2 3">
    <name type="scientific">Lithohypha guttulata</name>
    <dbReference type="NCBI Taxonomy" id="1690604"/>
    <lineage>
        <taxon>Eukaryota</taxon>
        <taxon>Fungi</taxon>
        <taxon>Dikarya</taxon>
        <taxon>Ascomycota</taxon>
        <taxon>Pezizomycotina</taxon>
        <taxon>Eurotiomycetes</taxon>
        <taxon>Chaetothyriomycetidae</taxon>
        <taxon>Chaetothyriales</taxon>
        <taxon>Trichomeriaceae</taxon>
        <taxon>Lithohypha</taxon>
    </lineage>
</organism>
<dbReference type="InterPro" id="IPR036412">
    <property type="entry name" value="HAD-like_sf"/>
</dbReference>
<proteinExistence type="predicted"/>
<keyword evidence="3" id="KW-1185">Reference proteome</keyword>
<dbReference type="Proteomes" id="UP001345013">
    <property type="component" value="Unassembled WGS sequence"/>
</dbReference>
<accession>A0ABR0K4F0</accession>
<reference evidence="2 3" key="1">
    <citation type="submission" date="2023-08" db="EMBL/GenBank/DDBJ databases">
        <title>Black Yeasts Isolated from many extreme environments.</title>
        <authorList>
            <person name="Coleine C."/>
            <person name="Stajich J.E."/>
            <person name="Selbmann L."/>
        </authorList>
    </citation>
    <scope>NUCLEOTIDE SEQUENCE [LARGE SCALE GENOMIC DNA]</scope>
    <source>
        <strain evidence="2 3">CCFEE 5885</strain>
    </source>
</reference>
<gene>
    <name evidence="2" type="ORF">LTR24_007045</name>
</gene>
<sequence>MASSDDIPMPSPTVPVQPLTSFKLLSFDIYGTLIDWEGGMLQNLAPLLDSAPPDNPYREARTSSSAKAALAAKFHQHESQLNQAHPGKLYPEILTETYLILAKEYFTLDTSSPQIQLDAATFGKSVGTWQAFPDTIGAMTRLSEYYKLVPLSNVDRASFTNTLTGPLADIPFWKSYVASEIGSYKPDLRNFHYLLEHLNADSKAEGGERLEKEEVLHVAQSLFHDHVPAKRMGMSSVWIARKGAGYGVDEYVALHERGEVVESFKVQYGEH</sequence>
<keyword evidence="1" id="KW-0378">Hydrolase</keyword>
<dbReference type="Gene3D" id="1.10.150.750">
    <property type="match status" value="1"/>
</dbReference>
<evidence type="ECO:0000313" key="2">
    <source>
        <dbReference type="EMBL" id="KAK5086114.1"/>
    </source>
</evidence>
<dbReference type="PANTHER" id="PTHR43316:SF9">
    <property type="entry name" value="ACID DEHALOGENASE, PUTATIVE (AFU_ORTHOLOGUE AFUA_6G14460)-RELATED"/>
    <property type="match status" value="1"/>
</dbReference>
<dbReference type="Gene3D" id="3.40.50.1000">
    <property type="entry name" value="HAD superfamily/HAD-like"/>
    <property type="match status" value="1"/>
</dbReference>
<dbReference type="EMBL" id="JAVRRG010000100">
    <property type="protein sequence ID" value="KAK5086114.1"/>
    <property type="molecule type" value="Genomic_DNA"/>
</dbReference>
<evidence type="ECO:0000256" key="1">
    <source>
        <dbReference type="ARBA" id="ARBA00022801"/>
    </source>
</evidence>
<name>A0ABR0K4F0_9EURO</name>
<comment type="caution">
    <text evidence="2">The sequence shown here is derived from an EMBL/GenBank/DDBJ whole genome shotgun (WGS) entry which is preliminary data.</text>
</comment>
<dbReference type="InterPro" id="IPR023214">
    <property type="entry name" value="HAD_sf"/>
</dbReference>
<dbReference type="SUPFAM" id="SSF56784">
    <property type="entry name" value="HAD-like"/>
    <property type="match status" value="1"/>
</dbReference>
<protein>
    <recommendedName>
        <fullName evidence="4">Haloacid dehalogenase</fullName>
    </recommendedName>
</protein>
<evidence type="ECO:0008006" key="4">
    <source>
        <dbReference type="Google" id="ProtNLM"/>
    </source>
</evidence>